<evidence type="ECO:0000313" key="2">
    <source>
        <dbReference type="EMBL" id="RJF99823.1"/>
    </source>
</evidence>
<dbReference type="CDD" id="cd00090">
    <property type="entry name" value="HTH_ARSR"/>
    <property type="match status" value="1"/>
</dbReference>
<dbReference type="InterPro" id="IPR011991">
    <property type="entry name" value="ArsR-like_HTH"/>
</dbReference>
<dbReference type="Proteomes" id="UP000265955">
    <property type="component" value="Unassembled WGS sequence"/>
</dbReference>
<dbReference type="Gene3D" id="1.10.10.10">
    <property type="entry name" value="Winged helix-like DNA-binding domain superfamily/Winged helix DNA-binding domain"/>
    <property type="match status" value="1"/>
</dbReference>
<proteinExistence type="predicted"/>
<protein>
    <submittedName>
        <fullName evidence="2">Transcriptional regulator</fullName>
    </submittedName>
</protein>
<feature type="domain" description="HTH arsR-type" evidence="1">
    <location>
        <begin position="1"/>
        <end position="94"/>
    </location>
</feature>
<dbReference type="InterPro" id="IPR036390">
    <property type="entry name" value="WH_DNA-bd_sf"/>
</dbReference>
<dbReference type="GO" id="GO:0046686">
    <property type="term" value="P:response to cadmium ion"/>
    <property type="evidence" value="ECO:0007669"/>
    <property type="project" value="TreeGrafter"/>
</dbReference>
<dbReference type="GO" id="GO:0003700">
    <property type="term" value="F:DNA-binding transcription factor activity"/>
    <property type="evidence" value="ECO:0007669"/>
    <property type="project" value="InterPro"/>
</dbReference>
<dbReference type="InterPro" id="IPR052543">
    <property type="entry name" value="HTH_Metal-responsive_Reg"/>
</dbReference>
<dbReference type="GO" id="GO:0032791">
    <property type="term" value="F:lead ion binding"/>
    <property type="evidence" value="ECO:0007669"/>
    <property type="project" value="TreeGrafter"/>
</dbReference>
<dbReference type="InterPro" id="IPR001845">
    <property type="entry name" value="HTH_ArsR_DNA-bd_dom"/>
</dbReference>
<sequence length="229" mass="24879">MESAIHIAKVAALLGDPARAAMLWQLIDGRARTAGELAFAANASAQSASGHLAKLVDAELLQVDTQGRHRYYRFANPTIGVALESLAAIAPRPVLRAVPASRGTPPALRFARSCYDHLAGELAVGLLTHLEDKALLTRSDKIFEVSARGEKAFRQFGIDLSTLRGAKRQFACGCLDWSERQFHLGGALGAALLQRMLEQRWLLQGQQARVLQLTPSGREGLKDVFGMRI</sequence>
<gene>
    <name evidence="2" type="ORF">D3871_15810</name>
</gene>
<dbReference type="GO" id="GO:0003677">
    <property type="term" value="F:DNA binding"/>
    <property type="evidence" value="ECO:0007669"/>
    <property type="project" value="TreeGrafter"/>
</dbReference>
<evidence type="ECO:0000313" key="3">
    <source>
        <dbReference type="Proteomes" id="UP000265955"/>
    </source>
</evidence>
<dbReference type="InterPro" id="IPR036388">
    <property type="entry name" value="WH-like_DNA-bd_sf"/>
</dbReference>
<accession>A0A3A3FVN5</accession>
<dbReference type="AlphaFoldDB" id="A0A3A3FVN5"/>
<dbReference type="GO" id="GO:0010288">
    <property type="term" value="P:response to lead ion"/>
    <property type="evidence" value="ECO:0007669"/>
    <property type="project" value="TreeGrafter"/>
</dbReference>
<reference evidence="3" key="1">
    <citation type="submission" date="2018-09" db="EMBL/GenBank/DDBJ databases">
        <authorList>
            <person name="Zhu H."/>
        </authorList>
    </citation>
    <scope>NUCLEOTIDE SEQUENCE [LARGE SCALE GENOMIC DNA]</scope>
    <source>
        <strain evidence="3">K1R23-30</strain>
    </source>
</reference>
<comment type="caution">
    <text evidence="2">The sequence shown here is derived from an EMBL/GenBank/DDBJ whole genome shotgun (WGS) entry which is preliminary data.</text>
</comment>
<dbReference type="GO" id="GO:0097063">
    <property type="term" value="F:cadmium ion sensor activity"/>
    <property type="evidence" value="ECO:0007669"/>
    <property type="project" value="TreeGrafter"/>
</dbReference>
<organism evidence="2 3">
    <name type="scientific">Noviherbaspirillum saxi</name>
    <dbReference type="NCBI Taxonomy" id="2320863"/>
    <lineage>
        <taxon>Bacteria</taxon>
        <taxon>Pseudomonadati</taxon>
        <taxon>Pseudomonadota</taxon>
        <taxon>Betaproteobacteria</taxon>
        <taxon>Burkholderiales</taxon>
        <taxon>Oxalobacteraceae</taxon>
        <taxon>Noviherbaspirillum</taxon>
    </lineage>
</organism>
<dbReference type="EMBL" id="QYUO01000001">
    <property type="protein sequence ID" value="RJF99823.1"/>
    <property type="molecule type" value="Genomic_DNA"/>
</dbReference>
<dbReference type="SUPFAM" id="SSF46785">
    <property type="entry name" value="Winged helix' DNA-binding domain"/>
    <property type="match status" value="1"/>
</dbReference>
<dbReference type="OrthoDB" id="9797716at2"/>
<name>A0A3A3FVN5_9BURK</name>
<keyword evidence="3" id="KW-1185">Reference proteome</keyword>
<dbReference type="RefSeq" id="WP_119769768.1">
    <property type="nucleotide sequence ID" value="NZ_QYUO01000001.1"/>
</dbReference>
<dbReference type="PANTHER" id="PTHR39168:SF1">
    <property type="entry name" value="TRANSCRIPTIONAL REGULATORY PROTEIN"/>
    <property type="match status" value="1"/>
</dbReference>
<dbReference type="PROSITE" id="PS50987">
    <property type="entry name" value="HTH_ARSR_2"/>
    <property type="match status" value="1"/>
</dbReference>
<dbReference type="PANTHER" id="PTHR39168">
    <property type="entry name" value="TRANSCRIPTIONAL REGULATOR-RELATED"/>
    <property type="match status" value="1"/>
</dbReference>
<evidence type="ECO:0000259" key="1">
    <source>
        <dbReference type="PROSITE" id="PS50987"/>
    </source>
</evidence>
<dbReference type="Pfam" id="PF12840">
    <property type="entry name" value="HTH_20"/>
    <property type="match status" value="1"/>
</dbReference>
<dbReference type="SMART" id="SM00418">
    <property type="entry name" value="HTH_ARSR"/>
    <property type="match status" value="1"/>
</dbReference>